<feature type="region of interest" description="Disordered" evidence="2">
    <location>
        <begin position="64"/>
        <end position="96"/>
    </location>
</feature>
<evidence type="ECO:0000256" key="1">
    <source>
        <dbReference type="ARBA" id="ARBA00038158"/>
    </source>
</evidence>
<dbReference type="CDD" id="cd02440">
    <property type="entry name" value="AdoMet_MTases"/>
    <property type="match status" value="1"/>
</dbReference>
<dbReference type="Pfam" id="PF13489">
    <property type="entry name" value="Methyltransf_23"/>
    <property type="match status" value="1"/>
</dbReference>
<dbReference type="GO" id="GO:0008168">
    <property type="term" value="F:methyltransferase activity"/>
    <property type="evidence" value="ECO:0007669"/>
    <property type="project" value="UniProtKB-KW"/>
</dbReference>
<keyword evidence="4" id="KW-1185">Reference proteome</keyword>
<dbReference type="RefSeq" id="XP_018137111.1">
    <property type="nucleotide sequence ID" value="XM_018289689.1"/>
</dbReference>
<keyword evidence="3" id="KW-0489">Methyltransferase</keyword>
<dbReference type="InterPro" id="IPR029063">
    <property type="entry name" value="SAM-dependent_MTases_sf"/>
</dbReference>
<organism evidence="3 4">
    <name type="scientific">Pochonia chlamydosporia 170</name>
    <dbReference type="NCBI Taxonomy" id="1380566"/>
    <lineage>
        <taxon>Eukaryota</taxon>
        <taxon>Fungi</taxon>
        <taxon>Dikarya</taxon>
        <taxon>Ascomycota</taxon>
        <taxon>Pezizomycotina</taxon>
        <taxon>Sordariomycetes</taxon>
        <taxon>Hypocreomycetidae</taxon>
        <taxon>Hypocreales</taxon>
        <taxon>Clavicipitaceae</taxon>
        <taxon>Pochonia</taxon>
    </lineage>
</organism>
<protein>
    <submittedName>
        <fullName evidence="3">UMTA methyltransferase family protein</fullName>
    </submittedName>
</protein>
<dbReference type="Gene3D" id="3.40.50.150">
    <property type="entry name" value="Vaccinia Virus protein VP39"/>
    <property type="match status" value="1"/>
</dbReference>
<dbReference type="EMBL" id="LSBJ02000012">
    <property type="protein sequence ID" value="OAQ59031.1"/>
    <property type="molecule type" value="Genomic_DNA"/>
</dbReference>
<keyword evidence="3" id="KW-0808">Transferase</keyword>
<dbReference type="GeneID" id="28853683"/>
<dbReference type="PANTHER" id="PTHR43591:SF24">
    <property type="entry name" value="2-METHOXY-6-POLYPRENYL-1,4-BENZOQUINOL METHYLASE, MITOCHONDRIAL"/>
    <property type="match status" value="1"/>
</dbReference>
<evidence type="ECO:0000313" key="4">
    <source>
        <dbReference type="Proteomes" id="UP000078397"/>
    </source>
</evidence>
<dbReference type="KEGG" id="pchm:VFPPC_11530"/>
<evidence type="ECO:0000256" key="2">
    <source>
        <dbReference type="SAM" id="MobiDB-lite"/>
    </source>
</evidence>
<dbReference type="SUPFAM" id="SSF53335">
    <property type="entry name" value="S-adenosyl-L-methionine-dependent methyltransferases"/>
    <property type="match status" value="1"/>
</dbReference>
<dbReference type="AlphaFoldDB" id="A0A179F0T0"/>
<proteinExistence type="inferred from homology"/>
<comment type="similarity">
    <text evidence="1">Belongs to the methyltransferase superfamily. LaeA methyltransferase family.</text>
</comment>
<dbReference type="GO" id="GO:0032259">
    <property type="term" value="P:methylation"/>
    <property type="evidence" value="ECO:0007669"/>
    <property type="project" value="UniProtKB-KW"/>
</dbReference>
<dbReference type="STRING" id="1380566.A0A179F0T0"/>
<dbReference type="Proteomes" id="UP000078397">
    <property type="component" value="Unassembled WGS sequence"/>
</dbReference>
<name>A0A179F0T0_METCM</name>
<dbReference type="PANTHER" id="PTHR43591">
    <property type="entry name" value="METHYLTRANSFERASE"/>
    <property type="match status" value="1"/>
</dbReference>
<gene>
    <name evidence="3" type="ORF">VFPPC_11530</name>
</gene>
<dbReference type="OrthoDB" id="2013972at2759"/>
<evidence type="ECO:0000313" key="3">
    <source>
        <dbReference type="EMBL" id="OAQ59031.1"/>
    </source>
</evidence>
<accession>A0A179F0T0</accession>
<sequence length="401" mass="45466">MGVQKKAKLPVPKILRIPEVLDLILQTVSTQSCPDSHLKTTPSSLDVISTRPHNYFAMSEGSSTALYSPNREDPDMSQDNDLSASDEDSAYGGELPDTTVLAPEEVFEFETIYNREYHVYFQNGKYPYPSDDREKERQTDFHRHIKAYLAGEGPYGDHGLFSAPFNTRNGANILDIATGTGKWAIDMGDKFPEATITGIDLSPIQLEYVPLNVNFVIDDVELSWDDPARYDYVHCRHVGGCMQNFSLLIKRIYEHLKSEGWVEFHELSMEFMSTDNNKAGVGEELSELIRILNDACSKMGRILYPMQDLESRLSEAGFKQIQRRDFWLPVGDWPDNERDRNIGLAVKDYLWEGLEAITAVPLRGHLQLSKEETELLCAGARKDLIDKLLVRYECVIAQKGT</sequence>
<comment type="caution">
    <text evidence="3">The sequence shown here is derived from an EMBL/GenBank/DDBJ whole genome shotgun (WGS) entry which is preliminary data.</text>
</comment>
<reference evidence="3 4" key="1">
    <citation type="journal article" date="2016" name="PLoS Pathog.">
        <title>Biosynthesis of antibiotic leucinostatins in bio-control fungus Purpureocillium lilacinum and their inhibition on phytophthora revealed by genome mining.</title>
        <authorList>
            <person name="Wang G."/>
            <person name="Liu Z."/>
            <person name="Lin R."/>
            <person name="Li E."/>
            <person name="Mao Z."/>
            <person name="Ling J."/>
            <person name="Yang Y."/>
            <person name="Yin W.B."/>
            <person name="Xie B."/>
        </authorList>
    </citation>
    <scope>NUCLEOTIDE SEQUENCE [LARGE SCALE GENOMIC DNA]</scope>
    <source>
        <strain evidence="3">170</strain>
    </source>
</reference>
<dbReference type="PROSITE" id="PS51257">
    <property type="entry name" value="PROKAR_LIPOPROTEIN"/>
    <property type="match status" value="1"/>
</dbReference>